<protein>
    <recommendedName>
        <fullName evidence="3">DUF4296 domain-containing protein</fullName>
    </recommendedName>
</protein>
<dbReference type="PROSITE" id="PS51257">
    <property type="entry name" value="PROKAR_LIPOPROTEIN"/>
    <property type="match status" value="1"/>
</dbReference>
<dbReference type="EMBL" id="CP091092">
    <property type="protein sequence ID" value="WFN36879.1"/>
    <property type="molecule type" value="Genomic_DNA"/>
</dbReference>
<dbReference type="RefSeq" id="WP_278099716.1">
    <property type="nucleotide sequence ID" value="NZ_CP091092.1"/>
</dbReference>
<dbReference type="GeneID" id="79948795"/>
<proteinExistence type="predicted"/>
<reference evidence="1" key="1">
    <citation type="submission" date="2022-01" db="EMBL/GenBank/DDBJ databases">
        <title>Complete genome of Methanomicrobium antiquum DSM 21220.</title>
        <authorList>
            <person name="Chen S.-C."/>
            <person name="You Y.-T."/>
            <person name="Zhou Y.-Z."/>
            <person name="Lai M.-C."/>
        </authorList>
    </citation>
    <scope>NUCLEOTIDE SEQUENCE</scope>
    <source>
        <strain evidence="1">DSM 21220</strain>
    </source>
</reference>
<dbReference type="AlphaFoldDB" id="A0AAF0JLN5"/>
<organism evidence="1 2">
    <name type="scientific">Methanomicrobium antiquum</name>
    <dbReference type="NCBI Taxonomy" id="487686"/>
    <lineage>
        <taxon>Archaea</taxon>
        <taxon>Methanobacteriati</taxon>
        <taxon>Methanobacteriota</taxon>
        <taxon>Stenosarchaea group</taxon>
        <taxon>Methanomicrobia</taxon>
        <taxon>Methanomicrobiales</taxon>
        <taxon>Methanomicrobiaceae</taxon>
        <taxon>Methanomicrobium</taxon>
    </lineage>
</organism>
<accession>A0AAF0JLN5</accession>
<evidence type="ECO:0000313" key="2">
    <source>
        <dbReference type="Proteomes" id="UP001218895"/>
    </source>
</evidence>
<gene>
    <name evidence="1" type="ORF">L1994_00325</name>
</gene>
<dbReference type="KEGG" id="manq:L1994_00325"/>
<dbReference type="Proteomes" id="UP001218895">
    <property type="component" value="Chromosome"/>
</dbReference>
<sequence>MKNMCIKKIVKTGFLLFLISGTVITSGCTDNAQQAFSKTNSQQLTPSPDEMPDTDYEISFMKYVLNEMRNHGKDISIPLETYRIAKAQVRTKNYEGFLDSVHLFYEQCNLIMADAYEIENLTSQKQSD</sequence>
<keyword evidence="2" id="KW-1185">Reference proteome</keyword>
<evidence type="ECO:0008006" key="3">
    <source>
        <dbReference type="Google" id="ProtNLM"/>
    </source>
</evidence>
<name>A0AAF0JLN5_9EURY</name>
<evidence type="ECO:0000313" key="1">
    <source>
        <dbReference type="EMBL" id="WFN36879.1"/>
    </source>
</evidence>